<protein>
    <recommendedName>
        <fullName evidence="4">DUF4181 domain-containing protein</fullName>
    </recommendedName>
</protein>
<dbReference type="STRING" id="698758.AXY_04160"/>
<evidence type="ECO:0008006" key="4">
    <source>
        <dbReference type="Google" id="ProtNLM"/>
    </source>
</evidence>
<accession>K0J679</accession>
<feature type="transmembrane region" description="Helical" evidence="1">
    <location>
        <begin position="100"/>
        <end position="121"/>
    </location>
</feature>
<keyword evidence="3" id="KW-1185">Reference proteome</keyword>
<evidence type="ECO:0000256" key="1">
    <source>
        <dbReference type="SAM" id="Phobius"/>
    </source>
</evidence>
<dbReference type="AlphaFoldDB" id="K0J679"/>
<keyword evidence="1" id="KW-0812">Transmembrane</keyword>
<keyword evidence="1" id="KW-0472">Membrane</keyword>
<evidence type="ECO:0000313" key="3">
    <source>
        <dbReference type="Proteomes" id="UP000006294"/>
    </source>
</evidence>
<dbReference type="KEGG" id="axl:AXY_04160"/>
<dbReference type="EMBL" id="AP012050">
    <property type="protein sequence ID" value="BAM46548.1"/>
    <property type="molecule type" value="Genomic_DNA"/>
</dbReference>
<evidence type="ECO:0000313" key="2">
    <source>
        <dbReference type="EMBL" id="BAM46548.1"/>
    </source>
</evidence>
<dbReference type="Pfam" id="PF13789">
    <property type="entry name" value="DUF4181"/>
    <property type="match status" value="1"/>
</dbReference>
<gene>
    <name evidence="2" type="ordered locus">AXY_04160</name>
</gene>
<sequence>MRRFRVFELILIIVPLLLIGHLIVRRKYGIMTTLFVYRHQTPLQKRIELIGFIVFCVSIIFIGLFLNYLAVYIFFFAYSSAFELFRTYMEYKYEKESKHYIINGYWSIGYFILLLVCLFLISVSDIQ</sequence>
<feature type="transmembrane region" description="Helical" evidence="1">
    <location>
        <begin position="49"/>
        <end position="79"/>
    </location>
</feature>
<dbReference type="Proteomes" id="UP000006294">
    <property type="component" value="Chromosome"/>
</dbReference>
<proteinExistence type="predicted"/>
<dbReference type="InterPro" id="IPR025441">
    <property type="entry name" value="DUF4181"/>
</dbReference>
<keyword evidence="1" id="KW-1133">Transmembrane helix</keyword>
<dbReference type="HOGENOM" id="CLU_1965936_0_0_9"/>
<organism evidence="2 3">
    <name type="scientific">Amphibacillus xylanus (strain ATCC 51415 / DSM 6626 / JCM 7361 / LMG 17667 / NBRC 15112 / Ep01)</name>
    <dbReference type="NCBI Taxonomy" id="698758"/>
    <lineage>
        <taxon>Bacteria</taxon>
        <taxon>Bacillati</taxon>
        <taxon>Bacillota</taxon>
        <taxon>Bacilli</taxon>
        <taxon>Bacillales</taxon>
        <taxon>Bacillaceae</taxon>
        <taxon>Amphibacillus</taxon>
    </lineage>
</organism>
<name>K0J679_AMPXN</name>
<reference evidence="2 3" key="1">
    <citation type="submission" date="2011-01" db="EMBL/GenBank/DDBJ databases">
        <title>Whole genome sequence of Amphibacillus xylinus NBRC 15112.</title>
        <authorList>
            <person name="Nakazawa H."/>
            <person name="Katano Y."/>
            <person name="Nakamura S."/>
            <person name="Sasagawa M."/>
            <person name="Fukada J."/>
            <person name="Arai T."/>
            <person name="Sasakura N."/>
            <person name="Mochizuki D."/>
            <person name="Hosoyama A."/>
            <person name="Harada K."/>
            <person name="Horikawa H."/>
            <person name="Kato Y."/>
            <person name="Harada T."/>
            <person name="Sasaki K."/>
            <person name="Sekiguchi M."/>
            <person name="Hodoyama M."/>
            <person name="Nishiko R."/>
            <person name="Narita H."/>
            <person name="Hanamaki A."/>
            <person name="Hata C."/>
            <person name="Konno Y."/>
            <person name="Niimura Y."/>
            <person name="Yamazaki S."/>
            <person name="Fujita N."/>
        </authorList>
    </citation>
    <scope>NUCLEOTIDE SEQUENCE [LARGE SCALE GENOMIC DNA]</scope>
    <source>
        <strain evidence="3">ATCC 51415 / DSM 6626 / JCM 7361 / LMG 17667 / NBRC 15112 / Ep01</strain>
    </source>
</reference>